<name>A0ABU2AZB8_9MICC</name>
<feature type="transmembrane region" description="Helical" evidence="7">
    <location>
        <begin position="228"/>
        <end position="254"/>
    </location>
</feature>
<dbReference type="Pfam" id="PF19300">
    <property type="entry name" value="BPD_transp_1_N"/>
    <property type="match status" value="1"/>
</dbReference>
<feature type="transmembrane region" description="Helical" evidence="7">
    <location>
        <begin position="12"/>
        <end position="30"/>
    </location>
</feature>
<feature type="domain" description="ABC transmembrane type-1" evidence="8">
    <location>
        <begin position="95"/>
        <end position="297"/>
    </location>
</feature>
<evidence type="ECO:0000313" key="10">
    <source>
        <dbReference type="Proteomes" id="UP001183794"/>
    </source>
</evidence>
<evidence type="ECO:0000256" key="6">
    <source>
        <dbReference type="ARBA" id="ARBA00023136"/>
    </source>
</evidence>
<dbReference type="InterPro" id="IPR035906">
    <property type="entry name" value="MetI-like_sf"/>
</dbReference>
<keyword evidence="6 7" id="KW-0472">Membrane</keyword>
<sequence length="307" mass="33468">MIRYILRRMLQFIPVILLSTFIVYALVFAIPGDPIRALSGDRPMPEAVQQALRDQYNLDDNLFVQYFKYIGGVVMGDFGTTFQGRPVADIVAQRLPVTLYLAMVALIFQTVLGFIAGTLAALYRDRFIDRLVQVSSVAVVAIPVLAIAFGLQLIFGLQLGWFPIAGAGAGLQSYILPGFTLAAVSTALVARLLRNSLVETLGSDYVRTATAKGLPRGRVVGRHAMRNALIPVVTFIGADLATMIGGAIITESVFNLPGIGQQVFQSIQQQEGTVVVGIVTILVIFFVVVNLIVDIVYAYLDPRIRYE</sequence>
<dbReference type="SUPFAM" id="SSF161098">
    <property type="entry name" value="MetI-like"/>
    <property type="match status" value="1"/>
</dbReference>
<gene>
    <name evidence="9" type="ORF">J2S62_000950</name>
</gene>
<evidence type="ECO:0000256" key="7">
    <source>
        <dbReference type="RuleBase" id="RU363032"/>
    </source>
</evidence>
<keyword evidence="10" id="KW-1185">Reference proteome</keyword>
<dbReference type="EMBL" id="JAVDYJ010000001">
    <property type="protein sequence ID" value="MDR7346693.1"/>
    <property type="molecule type" value="Genomic_DNA"/>
</dbReference>
<evidence type="ECO:0000256" key="5">
    <source>
        <dbReference type="ARBA" id="ARBA00022989"/>
    </source>
</evidence>
<dbReference type="Pfam" id="PF00528">
    <property type="entry name" value="BPD_transp_1"/>
    <property type="match status" value="1"/>
</dbReference>
<evidence type="ECO:0000259" key="8">
    <source>
        <dbReference type="PROSITE" id="PS50928"/>
    </source>
</evidence>
<evidence type="ECO:0000256" key="3">
    <source>
        <dbReference type="ARBA" id="ARBA00022475"/>
    </source>
</evidence>
<keyword evidence="2 7" id="KW-0813">Transport</keyword>
<feature type="transmembrane region" description="Helical" evidence="7">
    <location>
        <begin position="174"/>
        <end position="193"/>
    </location>
</feature>
<keyword evidence="4 7" id="KW-0812">Transmembrane</keyword>
<evidence type="ECO:0000256" key="1">
    <source>
        <dbReference type="ARBA" id="ARBA00004651"/>
    </source>
</evidence>
<organism evidence="9 10">
    <name type="scientific">Enteractinococcus fodinae</name>
    <dbReference type="NCBI Taxonomy" id="684663"/>
    <lineage>
        <taxon>Bacteria</taxon>
        <taxon>Bacillati</taxon>
        <taxon>Actinomycetota</taxon>
        <taxon>Actinomycetes</taxon>
        <taxon>Micrococcales</taxon>
        <taxon>Micrococcaceae</taxon>
    </lineage>
</organism>
<evidence type="ECO:0000313" key="9">
    <source>
        <dbReference type="EMBL" id="MDR7346693.1"/>
    </source>
</evidence>
<accession>A0ABU2AZB8</accession>
<dbReference type="CDD" id="cd06261">
    <property type="entry name" value="TM_PBP2"/>
    <property type="match status" value="1"/>
</dbReference>
<comment type="caution">
    <text evidence="9">The sequence shown here is derived from an EMBL/GenBank/DDBJ whole genome shotgun (WGS) entry which is preliminary data.</text>
</comment>
<comment type="similarity">
    <text evidence="7">Belongs to the binding-protein-dependent transport system permease family.</text>
</comment>
<dbReference type="Gene3D" id="1.10.3720.10">
    <property type="entry name" value="MetI-like"/>
    <property type="match status" value="1"/>
</dbReference>
<feature type="transmembrane region" description="Helical" evidence="7">
    <location>
        <begin position="134"/>
        <end position="154"/>
    </location>
</feature>
<evidence type="ECO:0000256" key="4">
    <source>
        <dbReference type="ARBA" id="ARBA00022692"/>
    </source>
</evidence>
<dbReference type="PANTHER" id="PTHR43163:SF7">
    <property type="entry name" value="DIPEPTIDE-TRANSPORT INTEGRAL MEMBRANE PROTEIN ABC TRANSPORTER DPPB-RELATED"/>
    <property type="match status" value="1"/>
</dbReference>
<protein>
    <submittedName>
        <fullName evidence="9">ABC-type dipeptide/oligopeptide/nickel transport system permease component</fullName>
    </submittedName>
</protein>
<dbReference type="Proteomes" id="UP001183794">
    <property type="component" value="Unassembled WGS sequence"/>
</dbReference>
<dbReference type="PANTHER" id="PTHR43163">
    <property type="entry name" value="DIPEPTIDE TRANSPORT SYSTEM PERMEASE PROTEIN DPPB-RELATED"/>
    <property type="match status" value="1"/>
</dbReference>
<keyword evidence="3" id="KW-1003">Cell membrane</keyword>
<proteinExistence type="inferred from homology"/>
<feature type="transmembrane region" description="Helical" evidence="7">
    <location>
        <begin position="274"/>
        <end position="300"/>
    </location>
</feature>
<dbReference type="InterPro" id="IPR000515">
    <property type="entry name" value="MetI-like"/>
</dbReference>
<dbReference type="PROSITE" id="PS50928">
    <property type="entry name" value="ABC_TM1"/>
    <property type="match status" value="1"/>
</dbReference>
<reference evidence="9 10" key="1">
    <citation type="submission" date="2023-07" db="EMBL/GenBank/DDBJ databases">
        <title>Sequencing the genomes of 1000 actinobacteria strains.</title>
        <authorList>
            <person name="Klenk H.-P."/>
        </authorList>
    </citation>
    <scope>NUCLEOTIDE SEQUENCE [LARGE SCALE GENOMIC DNA]</scope>
    <source>
        <strain evidence="9 10">DSM 22966</strain>
    </source>
</reference>
<dbReference type="RefSeq" id="WP_310171970.1">
    <property type="nucleotide sequence ID" value="NZ_BAABHE010000002.1"/>
</dbReference>
<dbReference type="InterPro" id="IPR045621">
    <property type="entry name" value="BPD_transp_1_N"/>
</dbReference>
<keyword evidence="5 7" id="KW-1133">Transmembrane helix</keyword>
<feature type="transmembrane region" description="Helical" evidence="7">
    <location>
        <begin position="99"/>
        <end position="122"/>
    </location>
</feature>
<comment type="subcellular location">
    <subcellularLocation>
        <location evidence="1 7">Cell membrane</location>
        <topology evidence="1 7">Multi-pass membrane protein</topology>
    </subcellularLocation>
</comment>
<evidence type="ECO:0000256" key="2">
    <source>
        <dbReference type="ARBA" id="ARBA00022448"/>
    </source>
</evidence>